<name>A0A0K2T7X9_LEPSM</name>
<dbReference type="AlphaFoldDB" id="A0A0K2T7X9"/>
<sequence>MTRKICNVHQAILFWVVLHHSGSSNVVLV</sequence>
<dbReference type="EMBL" id="HACA01004524">
    <property type="protein sequence ID" value="CDW21885.1"/>
    <property type="molecule type" value="Transcribed_RNA"/>
</dbReference>
<proteinExistence type="predicted"/>
<organism evidence="1">
    <name type="scientific">Lepeophtheirus salmonis</name>
    <name type="common">Salmon louse</name>
    <name type="synonym">Caligus salmonis</name>
    <dbReference type="NCBI Taxonomy" id="72036"/>
    <lineage>
        <taxon>Eukaryota</taxon>
        <taxon>Metazoa</taxon>
        <taxon>Ecdysozoa</taxon>
        <taxon>Arthropoda</taxon>
        <taxon>Crustacea</taxon>
        <taxon>Multicrustacea</taxon>
        <taxon>Hexanauplia</taxon>
        <taxon>Copepoda</taxon>
        <taxon>Siphonostomatoida</taxon>
        <taxon>Caligidae</taxon>
        <taxon>Lepeophtheirus</taxon>
    </lineage>
</organism>
<accession>A0A0K2T7X9</accession>
<evidence type="ECO:0000313" key="1">
    <source>
        <dbReference type="EMBL" id="CDW21885.1"/>
    </source>
</evidence>
<reference evidence="1" key="1">
    <citation type="submission" date="2014-05" db="EMBL/GenBank/DDBJ databases">
        <authorList>
            <person name="Chronopoulou M."/>
        </authorList>
    </citation>
    <scope>NUCLEOTIDE SEQUENCE</scope>
    <source>
        <tissue evidence="1">Whole organism</tissue>
    </source>
</reference>
<protein>
    <submittedName>
        <fullName evidence="1">Uncharacterized protein</fullName>
    </submittedName>
</protein>